<dbReference type="InterPro" id="IPR009289">
    <property type="entry name" value="Baculo_8kDa"/>
</dbReference>
<accession>A0A1B1MQU6</accession>
<evidence type="ECO:0000256" key="1">
    <source>
        <dbReference type="SAM" id="MobiDB-lite"/>
    </source>
</evidence>
<name>A0A1B1MQU6_NPVLD</name>
<sequence length="82" mass="9820">MSCPLRVTTLHDNNIPREMYDRIIAERALQRFLICTERMSESEEEEEEQQEEDQNRNGFFVVEYDDSNNVSIENDEECNKEN</sequence>
<organismHost>
    <name type="scientific">Lepidoptera</name>
    <name type="common">moths &amp; butterflies</name>
    <dbReference type="NCBI Taxonomy" id="7088"/>
</organismHost>
<dbReference type="EMBL" id="KU377538">
    <property type="protein sequence ID" value="ANS70962.1"/>
    <property type="molecule type" value="Genomic_DNA"/>
</dbReference>
<feature type="region of interest" description="Disordered" evidence="1">
    <location>
        <begin position="39"/>
        <end position="82"/>
    </location>
</feature>
<evidence type="ECO:0000313" key="2">
    <source>
        <dbReference type="EMBL" id="ANS70962.1"/>
    </source>
</evidence>
<feature type="compositionally biased region" description="Acidic residues" evidence="1">
    <location>
        <begin position="42"/>
        <end position="52"/>
    </location>
</feature>
<organism evidence="2">
    <name type="scientific">Lymantria dispar multicapsid nuclear polyhedrosis virus</name>
    <name type="common">LdMNPV</name>
    <dbReference type="NCBI Taxonomy" id="10449"/>
    <lineage>
        <taxon>Viruses</taxon>
        <taxon>Viruses incertae sedis</taxon>
        <taxon>Naldaviricetes</taxon>
        <taxon>Lefavirales</taxon>
        <taxon>Baculoviridae</taxon>
        <taxon>Alphabaculovirus</taxon>
        <taxon>Alphabaculovirus lydisparis</taxon>
    </lineage>
</organism>
<protein>
    <submittedName>
        <fullName evidence="2">Basic protein 8.2 kDa</fullName>
    </submittedName>
</protein>
<proteinExistence type="predicted"/>
<reference evidence="2" key="1">
    <citation type="journal article" date="2016" name="J. Invertebr. Pathol.">
        <title>An alphabaculovirus isolated from dead Lymantria dispar larvae shows high genetic similarity to baculovirus previously isolated from Lymantria monacha - An example of adaptation to a new host.</title>
        <authorList>
            <person name="Rabalski L."/>
            <person name="Krejmer-Rabalska M."/>
            <person name="Skrzecz I."/>
            <person name="Wasag B."/>
            <person name="Szewczyk B."/>
        </authorList>
    </citation>
    <scope>NUCLEOTIDE SEQUENCE</scope>
    <source>
        <strain evidence="2">BNP</strain>
    </source>
</reference>
<dbReference type="Pfam" id="PF06096">
    <property type="entry name" value="Baculo_8kDa"/>
    <property type="match status" value="1"/>
</dbReference>